<protein>
    <submittedName>
        <fullName evidence="2">DUF2306 domain-containing protein</fullName>
    </submittedName>
</protein>
<evidence type="ECO:0000313" key="3">
    <source>
        <dbReference type="Proteomes" id="UP000678545"/>
    </source>
</evidence>
<dbReference type="Pfam" id="PF10067">
    <property type="entry name" value="DUF2306"/>
    <property type="match status" value="1"/>
</dbReference>
<evidence type="ECO:0000313" key="2">
    <source>
        <dbReference type="EMBL" id="MBR7801744.1"/>
    </source>
</evidence>
<dbReference type="AlphaFoldDB" id="A0A941E1V4"/>
<sequence length="202" mass="22764">MKLRKPLYFLMCLSSVAIAAYAVVAYAAFPLGSLVHPDMRTNFEQHRAIVYTHIFASCLALLIGPFQFSTQLRAIFPIWHRRLGKIYLCLGVLLGGVSGLVMANTAYGGIASNLGFGILALLWLYTGLSAYRSIRIGDINAHQRWMIRNFALSLAALSLRIYLPLILIFGLSFSFWYPIISWLCWVPNLIIAEWLFNRSLSD</sequence>
<feature type="transmembrane region" description="Helical" evidence="1">
    <location>
        <begin position="110"/>
        <end position="128"/>
    </location>
</feature>
<feature type="transmembrane region" description="Helical" evidence="1">
    <location>
        <begin position="48"/>
        <end position="66"/>
    </location>
</feature>
<dbReference type="InterPro" id="IPR018750">
    <property type="entry name" value="DUF2306_membrane"/>
</dbReference>
<comment type="caution">
    <text evidence="2">The sequence shown here is derived from an EMBL/GenBank/DDBJ whole genome shotgun (WGS) entry which is preliminary data.</text>
</comment>
<gene>
    <name evidence="2" type="ORF">KDM90_17150</name>
</gene>
<dbReference type="RefSeq" id="WP_212676846.1">
    <property type="nucleotide sequence ID" value="NZ_JAGSPJ010000008.1"/>
</dbReference>
<proteinExistence type="predicted"/>
<name>A0A941E1V4_9BURK</name>
<evidence type="ECO:0000256" key="1">
    <source>
        <dbReference type="SAM" id="Phobius"/>
    </source>
</evidence>
<dbReference type="Proteomes" id="UP000678545">
    <property type="component" value="Unassembled WGS sequence"/>
</dbReference>
<reference evidence="2" key="1">
    <citation type="submission" date="2021-04" db="EMBL/GenBank/DDBJ databases">
        <title>novel species isolated from subtropical streams in China.</title>
        <authorList>
            <person name="Lu H."/>
        </authorList>
    </citation>
    <scope>NUCLEOTIDE SEQUENCE</scope>
    <source>
        <strain evidence="2">FT137W</strain>
    </source>
</reference>
<dbReference type="EMBL" id="JAGSPJ010000008">
    <property type="protein sequence ID" value="MBR7801744.1"/>
    <property type="molecule type" value="Genomic_DNA"/>
</dbReference>
<accession>A0A941E1V4</accession>
<feature type="transmembrane region" description="Helical" evidence="1">
    <location>
        <begin position="149"/>
        <end position="169"/>
    </location>
</feature>
<keyword evidence="1" id="KW-0812">Transmembrane</keyword>
<feature type="transmembrane region" description="Helical" evidence="1">
    <location>
        <begin position="86"/>
        <end position="104"/>
    </location>
</feature>
<keyword evidence="1" id="KW-0472">Membrane</keyword>
<feature type="transmembrane region" description="Helical" evidence="1">
    <location>
        <begin position="7"/>
        <end position="28"/>
    </location>
</feature>
<organism evidence="2 3">
    <name type="scientific">Undibacterium fentianense</name>
    <dbReference type="NCBI Taxonomy" id="2828728"/>
    <lineage>
        <taxon>Bacteria</taxon>
        <taxon>Pseudomonadati</taxon>
        <taxon>Pseudomonadota</taxon>
        <taxon>Betaproteobacteria</taxon>
        <taxon>Burkholderiales</taxon>
        <taxon>Oxalobacteraceae</taxon>
        <taxon>Undibacterium</taxon>
    </lineage>
</organism>
<feature type="transmembrane region" description="Helical" evidence="1">
    <location>
        <begin position="175"/>
        <end position="196"/>
    </location>
</feature>
<keyword evidence="1" id="KW-1133">Transmembrane helix</keyword>
<keyword evidence="3" id="KW-1185">Reference proteome</keyword>